<accession>A0ABQ6E2U8</accession>
<comment type="caution">
    <text evidence="8">The sequence shown here is derived from an EMBL/GenBank/DDBJ whole genome shotgun (WGS) entry which is preliminary data.</text>
</comment>
<evidence type="ECO:0000256" key="4">
    <source>
        <dbReference type="ARBA" id="ARBA00022989"/>
    </source>
</evidence>
<dbReference type="RefSeq" id="WP_284204875.1">
    <property type="nucleotide sequence ID" value="NZ_BSPQ01000015.1"/>
</dbReference>
<protein>
    <submittedName>
        <fullName evidence="8">Permease</fullName>
    </submittedName>
</protein>
<dbReference type="InterPro" id="IPR037185">
    <property type="entry name" value="EmrE-like"/>
</dbReference>
<feature type="domain" description="EamA" evidence="7">
    <location>
        <begin position="149"/>
        <end position="278"/>
    </location>
</feature>
<keyword evidence="4 6" id="KW-1133">Transmembrane helix</keyword>
<dbReference type="EMBL" id="BSPQ01000015">
    <property type="protein sequence ID" value="GLS91762.1"/>
    <property type="molecule type" value="Genomic_DNA"/>
</dbReference>
<evidence type="ECO:0000259" key="7">
    <source>
        <dbReference type="Pfam" id="PF00892"/>
    </source>
</evidence>
<dbReference type="PANTHER" id="PTHR42920">
    <property type="entry name" value="OS03G0707200 PROTEIN-RELATED"/>
    <property type="match status" value="1"/>
</dbReference>
<dbReference type="Pfam" id="PF00892">
    <property type="entry name" value="EamA"/>
    <property type="match status" value="2"/>
</dbReference>
<feature type="transmembrane region" description="Helical" evidence="6">
    <location>
        <begin position="236"/>
        <end position="257"/>
    </location>
</feature>
<feature type="transmembrane region" description="Helical" evidence="6">
    <location>
        <begin position="207"/>
        <end position="224"/>
    </location>
</feature>
<evidence type="ECO:0000313" key="8">
    <source>
        <dbReference type="EMBL" id="GLS91762.1"/>
    </source>
</evidence>
<evidence type="ECO:0000256" key="2">
    <source>
        <dbReference type="ARBA" id="ARBA00022475"/>
    </source>
</evidence>
<feature type="transmembrane region" description="Helical" evidence="6">
    <location>
        <begin position="148"/>
        <end position="164"/>
    </location>
</feature>
<dbReference type="Proteomes" id="UP001157353">
    <property type="component" value="Unassembled WGS sequence"/>
</dbReference>
<dbReference type="InterPro" id="IPR051258">
    <property type="entry name" value="Diverse_Substrate_Transporter"/>
</dbReference>
<feature type="transmembrane region" description="Helical" evidence="6">
    <location>
        <begin position="95"/>
        <end position="114"/>
    </location>
</feature>
<evidence type="ECO:0000256" key="5">
    <source>
        <dbReference type="ARBA" id="ARBA00023136"/>
    </source>
</evidence>
<gene>
    <name evidence="8" type="ORF">GCM10007916_28320</name>
</gene>
<keyword evidence="2" id="KW-1003">Cell membrane</keyword>
<keyword evidence="3 6" id="KW-0812">Transmembrane</keyword>
<dbReference type="InterPro" id="IPR000620">
    <property type="entry name" value="EamA_dom"/>
</dbReference>
<name>A0ABQ6E2U8_9GAMM</name>
<evidence type="ECO:0000256" key="1">
    <source>
        <dbReference type="ARBA" id="ARBA00004651"/>
    </source>
</evidence>
<dbReference type="SUPFAM" id="SSF103481">
    <property type="entry name" value="Multidrug resistance efflux transporter EmrE"/>
    <property type="match status" value="2"/>
</dbReference>
<proteinExistence type="predicted"/>
<reference evidence="9" key="1">
    <citation type="journal article" date="2019" name="Int. J. Syst. Evol. Microbiol.">
        <title>The Global Catalogue of Microorganisms (GCM) 10K type strain sequencing project: providing services to taxonomists for standard genome sequencing and annotation.</title>
        <authorList>
            <consortium name="The Broad Institute Genomics Platform"/>
            <consortium name="The Broad Institute Genome Sequencing Center for Infectious Disease"/>
            <person name="Wu L."/>
            <person name="Ma J."/>
        </authorList>
    </citation>
    <scope>NUCLEOTIDE SEQUENCE [LARGE SCALE GENOMIC DNA]</scope>
    <source>
        <strain evidence="9">NBRC 103166</strain>
    </source>
</reference>
<evidence type="ECO:0000256" key="3">
    <source>
        <dbReference type="ARBA" id="ARBA00022692"/>
    </source>
</evidence>
<feature type="domain" description="EamA" evidence="7">
    <location>
        <begin position="7"/>
        <end position="137"/>
    </location>
</feature>
<keyword evidence="9" id="KW-1185">Reference proteome</keyword>
<feature type="transmembrane region" description="Helical" evidence="6">
    <location>
        <begin position="35"/>
        <end position="57"/>
    </location>
</feature>
<sequence length="293" mass="32472">MTPNRRADLILILATLLASAGWVFSKESIQGLAPFQFVGLRFVLAALCLLPFCYADIKALSKSNLLKTLGVGCLLASSQLLWIYAISVSDGLSEGAFIMSLAMLFVPLVGWPLFKIAPPRIFWLSLPIAIVGLMLLSLSNGWQQSTSQVWFILSAVMLAIHFNFNSRSAQKISPLSLTCIQLFVTGFIGLSISINTEVWPQQVSSDIWIWFAMSVLIATSLRYLMQTLGQKHSVAANAAIIMVLEPIWTVILSIMWYDEPMPLNKILGCLLIFSSLLIYRRGTTINNLKVIKK</sequence>
<evidence type="ECO:0000256" key="6">
    <source>
        <dbReference type="SAM" id="Phobius"/>
    </source>
</evidence>
<dbReference type="PANTHER" id="PTHR42920:SF5">
    <property type="entry name" value="EAMA DOMAIN-CONTAINING PROTEIN"/>
    <property type="match status" value="1"/>
</dbReference>
<evidence type="ECO:0000313" key="9">
    <source>
        <dbReference type="Proteomes" id="UP001157353"/>
    </source>
</evidence>
<keyword evidence="5 6" id="KW-0472">Membrane</keyword>
<feature type="transmembrane region" description="Helical" evidence="6">
    <location>
        <begin position="263"/>
        <end position="279"/>
    </location>
</feature>
<feature type="transmembrane region" description="Helical" evidence="6">
    <location>
        <begin position="69"/>
        <end position="89"/>
    </location>
</feature>
<feature type="transmembrane region" description="Helical" evidence="6">
    <location>
        <begin position="176"/>
        <end position="195"/>
    </location>
</feature>
<dbReference type="Gene3D" id="1.10.3730.20">
    <property type="match status" value="1"/>
</dbReference>
<organism evidence="8 9">
    <name type="scientific">Psychromonas marina</name>
    <dbReference type="NCBI Taxonomy" id="88364"/>
    <lineage>
        <taxon>Bacteria</taxon>
        <taxon>Pseudomonadati</taxon>
        <taxon>Pseudomonadota</taxon>
        <taxon>Gammaproteobacteria</taxon>
        <taxon>Alteromonadales</taxon>
        <taxon>Psychromonadaceae</taxon>
        <taxon>Psychromonas</taxon>
    </lineage>
</organism>
<comment type="subcellular location">
    <subcellularLocation>
        <location evidence="1">Cell membrane</location>
        <topology evidence="1">Multi-pass membrane protein</topology>
    </subcellularLocation>
</comment>
<feature type="transmembrane region" description="Helical" evidence="6">
    <location>
        <begin position="121"/>
        <end position="142"/>
    </location>
</feature>